<evidence type="ECO:0000256" key="4">
    <source>
        <dbReference type="ARBA" id="ARBA00022989"/>
    </source>
</evidence>
<dbReference type="Proteomes" id="UP000032545">
    <property type="component" value="Unassembled WGS sequence"/>
</dbReference>
<feature type="transmembrane region" description="Helical" evidence="6">
    <location>
        <begin position="63"/>
        <end position="87"/>
    </location>
</feature>
<evidence type="ECO:0000256" key="5">
    <source>
        <dbReference type="ARBA" id="ARBA00023136"/>
    </source>
</evidence>
<dbReference type="CDD" id="cd06261">
    <property type="entry name" value="TM_PBP2"/>
    <property type="match status" value="1"/>
</dbReference>
<keyword evidence="3 6" id="KW-0812">Transmembrane</keyword>
<organism evidence="9 10">
    <name type="scientific">Frankia torreyi</name>
    <dbReference type="NCBI Taxonomy" id="1856"/>
    <lineage>
        <taxon>Bacteria</taxon>
        <taxon>Bacillati</taxon>
        <taxon>Actinomycetota</taxon>
        <taxon>Actinomycetes</taxon>
        <taxon>Frankiales</taxon>
        <taxon>Frankiaceae</taxon>
        <taxon>Frankia</taxon>
    </lineage>
</organism>
<comment type="similarity">
    <text evidence="6">Belongs to the binding-protein-dependent transport system permease family.</text>
</comment>
<dbReference type="Gene3D" id="1.10.3720.10">
    <property type="entry name" value="MetI-like"/>
    <property type="match status" value="1"/>
</dbReference>
<keyword evidence="4 6" id="KW-1133">Transmembrane helix</keyword>
<evidence type="ECO:0000256" key="2">
    <source>
        <dbReference type="ARBA" id="ARBA00022448"/>
    </source>
</evidence>
<feature type="compositionally biased region" description="Pro residues" evidence="7">
    <location>
        <begin position="243"/>
        <end position="258"/>
    </location>
</feature>
<dbReference type="EMBL" id="JYFN01000026">
    <property type="protein sequence ID" value="KJE22230.1"/>
    <property type="molecule type" value="Genomic_DNA"/>
</dbReference>
<evidence type="ECO:0000259" key="8">
    <source>
        <dbReference type="PROSITE" id="PS50928"/>
    </source>
</evidence>
<dbReference type="InterPro" id="IPR000515">
    <property type="entry name" value="MetI-like"/>
</dbReference>
<keyword evidence="5 6" id="KW-0472">Membrane</keyword>
<sequence length="258" mass="26779">MAIVASGSCLERNAWICGDYVETRSDELQAALREHVSLTLSAVAIGLVIAVPLVLLARRWRFAVAWISGLANILYTVPSLAFFALLLPVTGLSTTTVRIGLVAYTLVILFRGLLAGLDSVPADVRDAARGMGYGPLRLLVTVEIPLALPAIMAAIRVATVSTIALVTVGATIGHGGLGDLIYDGLTSSFKSEVLTASVLCVALAIVADLLLVALQWLLTPWRRGRRTRAGRAVGPPSAGSPAASPPAASPLPPQGTAA</sequence>
<accession>A0A0D8BDX0</accession>
<name>A0A0D8BDX0_9ACTN</name>
<proteinExistence type="inferred from homology"/>
<reference evidence="9 10" key="2">
    <citation type="journal article" date="2016" name="Genome Announc.">
        <title>Permanent Draft Genome Sequences for Two Variants of Frankia sp. Strain CpI1, the First Frankia Strain Isolated from Root Nodules of Comptonia peregrina.</title>
        <authorList>
            <person name="Oshone R."/>
            <person name="Hurst S.G.IV."/>
            <person name="Abebe-Akele F."/>
            <person name="Simpson S."/>
            <person name="Morris K."/>
            <person name="Thomas W.K."/>
            <person name="Tisa L.S."/>
        </authorList>
    </citation>
    <scope>NUCLEOTIDE SEQUENCE [LARGE SCALE GENOMIC DNA]</scope>
    <source>
        <strain evidence="10">CpI1-S</strain>
    </source>
</reference>
<dbReference type="GO" id="GO:0005886">
    <property type="term" value="C:plasma membrane"/>
    <property type="evidence" value="ECO:0007669"/>
    <property type="project" value="UniProtKB-SubCell"/>
</dbReference>
<dbReference type="PATRIC" id="fig|1502723.3.peg.2932"/>
<dbReference type="InterPro" id="IPR051204">
    <property type="entry name" value="ABC_transp_perm/SBD"/>
</dbReference>
<comment type="caution">
    <text evidence="9">The sequence shown here is derived from an EMBL/GenBank/DDBJ whole genome shotgun (WGS) entry which is preliminary data.</text>
</comment>
<feature type="transmembrane region" description="Helical" evidence="6">
    <location>
        <begin position="99"/>
        <end position="117"/>
    </location>
</feature>
<evidence type="ECO:0000256" key="1">
    <source>
        <dbReference type="ARBA" id="ARBA00004141"/>
    </source>
</evidence>
<protein>
    <submittedName>
        <fullName evidence="9">ABC-type proline/glycine betaine transport system, permease component</fullName>
    </submittedName>
</protein>
<keyword evidence="2 6" id="KW-0813">Transport</keyword>
<feature type="compositionally biased region" description="Low complexity" evidence="7">
    <location>
        <begin position="230"/>
        <end position="242"/>
    </location>
</feature>
<feature type="transmembrane region" description="Helical" evidence="6">
    <location>
        <begin position="36"/>
        <end position="56"/>
    </location>
</feature>
<reference evidence="10" key="1">
    <citation type="submission" date="2015-02" db="EMBL/GenBank/DDBJ databases">
        <title>Draft Genome of Frankia sp. CpI1-S.</title>
        <authorList>
            <person name="Oshone R.T."/>
            <person name="Ngom M."/>
            <person name="Ghodhbane-Gtari F."/>
            <person name="Gtari M."/>
            <person name="Morris K."/>
            <person name="Thomas K."/>
            <person name="Sen A."/>
            <person name="Tisa L.S."/>
        </authorList>
    </citation>
    <scope>NUCLEOTIDE SEQUENCE [LARGE SCALE GENOMIC DNA]</scope>
    <source>
        <strain evidence="10">CpI1-S</strain>
    </source>
</reference>
<evidence type="ECO:0000256" key="6">
    <source>
        <dbReference type="RuleBase" id="RU363032"/>
    </source>
</evidence>
<evidence type="ECO:0000256" key="3">
    <source>
        <dbReference type="ARBA" id="ARBA00022692"/>
    </source>
</evidence>
<dbReference type="Pfam" id="PF00528">
    <property type="entry name" value="BPD_transp_1"/>
    <property type="match status" value="1"/>
</dbReference>
<comment type="subcellular location">
    <subcellularLocation>
        <location evidence="6">Cell membrane</location>
        <topology evidence="6">Multi-pass membrane protein</topology>
    </subcellularLocation>
    <subcellularLocation>
        <location evidence="1">Membrane</location>
        <topology evidence="1">Multi-pass membrane protein</topology>
    </subcellularLocation>
</comment>
<gene>
    <name evidence="9" type="ORF">FF36_03493</name>
</gene>
<dbReference type="RefSeq" id="WP_063897412.1">
    <property type="nucleotide sequence ID" value="NZ_JYFN01000026.1"/>
</dbReference>
<feature type="domain" description="ABC transmembrane type-1" evidence="8">
    <location>
        <begin position="32"/>
        <end position="211"/>
    </location>
</feature>
<dbReference type="PANTHER" id="PTHR30177">
    <property type="entry name" value="GLYCINE BETAINE/L-PROLINE TRANSPORT SYSTEM PERMEASE PROTEIN PROW"/>
    <property type="match status" value="1"/>
</dbReference>
<evidence type="ECO:0000313" key="9">
    <source>
        <dbReference type="EMBL" id="KJE22230.1"/>
    </source>
</evidence>
<keyword evidence="10" id="KW-1185">Reference proteome</keyword>
<evidence type="ECO:0000313" key="10">
    <source>
        <dbReference type="Proteomes" id="UP000032545"/>
    </source>
</evidence>
<evidence type="ECO:0000256" key="7">
    <source>
        <dbReference type="SAM" id="MobiDB-lite"/>
    </source>
</evidence>
<dbReference type="AlphaFoldDB" id="A0A0D8BDX0"/>
<dbReference type="PROSITE" id="PS50928">
    <property type="entry name" value="ABC_TM1"/>
    <property type="match status" value="1"/>
</dbReference>
<feature type="transmembrane region" description="Helical" evidence="6">
    <location>
        <begin position="193"/>
        <end position="218"/>
    </location>
</feature>
<dbReference type="GO" id="GO:0055085">
    <property type="term" value="P:transmembrane transport"/>
    <property type="evidence" value="ECO:0007669"/>
    <property type="project" value="InterPro"/>
</dbReference>
<dbReference type="PANTHER" id="PTHR30177:SF4">
    <property type="entry name" value="OSMOPROTECTANT IMPORT PERMEASE PROTEIN OSMW"/>
    <property type="match status" value="1"/>
</dbReference>
<dbReference type="InterPro" id="IPR035906">
    <property type="entry name" value="MetI-like_sf"/>
</dbReference>
<dbReference type="SUPFAM" id="SSF161098">
    <property type="entry name" value="MetI-like"/>
    <property type="match status" value="1"/>
</dbReference>
<feature type="region of interest" description="Disordered" evidence="7">
    <location>
        <begin position="228"/>
        <end position="258"/>
    </location>
</feature>
<dbReference type="GO" id="GO:0031460">
    <property type="term" value="P:glycine betaine transport"/>
    <property type="evidence" value="ECO:0007669"/>
    <property type="project" value="TreeGrafter"/>
</dbReference>